<proteinExistence type="inferred from homology"/>
<keyword evidence="2" id="KW-1133">Transmembrane helix</keyword>
<evidence type="ECO:0000313" key="3">
    <source>
        <dbReference type="EMBL" id="EAR82645.1"/>
    </source>
</evidence>
<comment type="similarity">
    <text evidence="1">Belongs to the multi antimicrobial extrusion (MATE) (TC 2.A.66.1) family.</text>
</comment>
<dbReference type="HOGENOM" id="CLU_012893_17_0_1"/>
<dbReference type="RefSeq" id="XP_001030308.1">
    <property type="nucleotide sequence ID" value="XM_001030308.1"/>
</dbReference>
<sequence length="570" mass="65706">MSQYNNNIQRDHSAYIAINFSQNQNTQEQMNTQDKSIDSYLSSKTNRFQEKSLEYNDKTHTNLSQQMNDNQEQMTEFNKIYHYDNKSQKNQSIKDNQIDIEQENDIFSISNRNDFKQLFKSCIENALSYLLEYIPNIFTLYLINNNSNQIEASGFGLGVIWINCIGQSLYYGLGSGFETLAAHAHGAGNYKQVGLLYQRTLFISLVMFIPICSCVFFSENILQLWNSDIEICKQAANFSIYALPGLFFVAIAFQFKASLNAQNIYDLQYKAVVWTIPFNLLISYMLISQLGLKVNGGGLAFSFTQLTQLLLLYYLVKQDSQYQKCYIPFDKRCMQEIIPFLKVAIPIGSLLTLEWVVYESFSILASNLPPAQFSAHVILSNFNIIYYQIPEGFSITISTFVGNEMGNNMPNRAKRFARYGLIIAFLNFSITLIPILYFKQEIIQMFSVDEEVSIILDQAYSVFIIVVICDSSQVMLTCLMRAIGKEQFSSVSFILCYIFLGIFWAYLLTYQLDFQIYGILFGTIIGCLSYDILQVYQLYKSNWHVLAQFIQDRIDSHNLQELENIKSHLI</sequence>
<dbReference type="GO" id="GO:0016020">
    <property type="term" value="C:membrane"/>
    <property type="evidence" value="ECO:0007669"/>
    <property type="project" value="InterPro"/>
</dbReference>
<evidence type="ECO:0000256" key="1">
    <source>
        <dbReference type="ARBA" id="ARBA00010199"/>
    </source>
</evidence>
<dbReference type="GO" id="GO:0015297">
    <property type="term" value="F:antiporter activity"/>
    <property type="evidence" value="ECO:0007669"/>
    <property type="project" value="InterPro"/>
</dbReference>
<reference evidence="4" key="1">
    <citation type="journal article" date="2006" name="PLoS Biol.">
        <title>Macronuclear genome sequence of the ciliate Tetrahymena thermophila, a model eukaryote.</title>
        <authorList>
            <person name="Eisen J.A."/>
            <person name="Coyne R.S."/>
            <person name="Wu M."/>
            <person name="Wu D."/>
            <person name="Thiagarajan M."/>
            <person name="Wortman J.R."/>
            <person name="Badger J.H."/>
            <person name="Ren Q."/>
            <person name="Amedeo P."/>
            <person name="Jones K.M."/>
            <person name="Tallon L.J."/>
            <person name="Delcher A.L."/>
            <person name="Salzberg S.L."/>
            <person name="Silva J.C."/>
            <person name="Haas B.J."/>
            <person name="Majoros W.H."/>
            <person name="Farzad M."/>
            <person name="Carlton J.M."/>
            <person name="Smith R.K. Jr."/>
            <person name="Garg J."/>
            <person name="Pearlman R.E."/>
            <person name="Karrer K.M."/>
            <person name="Sun L."/>
            <person name="Manning G."/>
            <person name="Elde N.C."/>
            <person name="Turkewitz A.P."/>
            <person name="Asai D.J."/>
            <person name="Wilkes D.E."/>
            <person name="Wang Y."/>
            <person name="Cai H."/>
            <person name="Collins K."/>
            <person name="Stewart B.A."/>
            <person name="Lee S.R."/>
            <person name="Wilamowska K."/>
            <person name="Weinberg Z."/>
            <person name="Ruzzo W.L."/>
            <person name="Wloga D."/>
            <person name="Gaertig J."/>
            <person name="Frankel J."/>
            <person name="Tsao C.-C."/>
            <person name="Gorovsky M.A."/>
            <person name="Keeling P.J."/>
            <person name="Waller R.F."/>
            <person name="Patron N.J."/>
            <person name="Cherry J.M."/>
            <person name="Stover N.A."/>
            <person name="Krieger C.J."/>
            <person name="del Toro C."/>
            <person name="Ryder H.F."/>
            <person name="Williamson S.C."/>
            <person name="Barbeau R.A."/>
            <person name="Hamilton E.P."/>
            <person name="Orias E."/>
        </authorList>
    </citation>
    <scope>NUCLEOTIDE SEQUENCE [LARGE SCALE GENOMIC DNA]</scope>
    <source>
        <strain evidence="4">SB210</strain>
    </source>
</reference>
<feature type="transmembrane region" description="Helical" evidence="2">
    <location>
        <begin position="491"/>
        <end position="508"/>
    </location>
</feature>
<evidence type="ECO:0000256" key="2">
    <source>
        <dbReference type="SAM" id="Phobius"/>
    </source>
</evidence>
<feature type="transmembrane region" description="Helical" evidence="2">
    <location>
        <begin position="200"/>
        <end position="218"/>
    </location>
</feature>
<dbReference type="STRING" id="312017.Q22BF9"/>
<accession>Q22BF9</accession>
<dbReference type="Proteomes" id="UP000009168">
    <property type="component" value="Unassembled WGS sequence"/>
</dbReference>
<feature type="transmembrane region" description="Helical" evidence="2">
    <location>
        <begin position="370"/>
        <end position="389"/>
    </location>
</feature>
<name>Q22BF9_TETTS</name>
<dbReference type="GeneID" id="7830124"/>
<dbReference type="InterPro" id="IPR002528">
    <property type="entry name" value="MATE_fam"/>
</dbReference>
<evidence type="ECO:0000313" key="4">
    <source>
        <dbReference type="Proteomes" id="UP000009168"/>
    </source>
</evidence>
<dbReference type="OMA" id="VIMPATI"/>
<keyword evidence="2" id="KW-0472">Membrane</keyword>
<dbReference type="GO" id="GO:0042910">
    <property type="term" value="F:xenobiotic transmembrane transporter activity"/>
    <property type="evidence" value="ECO:0007669"/>
    <property type="project" value="InterPro"/>
</dbReference>
<dbReference type="AlphaFoldDB" id="Q22BF9"/>
<protein>
    <submittedName>
        <fullName evidence="3">MATE efflux family protein</fullName>
    </submittedName>
</protein>
<dbReference type="PANTHER" id="PTHR11206">
    <property type="entry name" value="MULTIDRUG RESISTANCE PROTEIN"/>
    <property type="match status" value="1"/>
</dbReference>
<feature type="transmembrane region" description="Helical" evidence="2">
    <location>
        <begin position="419"/>
        <end position="438"/>
    </location>
</feature>
<dbReference type="eggNOG" id="KOG1347">
    <property type="taxonomic scope" value="Eukaryota"/>
</dbReference>
<gene>
    <name evidence="3" type="ORF">TTHERM_01100530</name>
</gene>
<dbReference type="EMBL" id="GG662486">
    <property type="protein sequence ID" value="EAR82645.1"/>
    <property type="molecule type" value="Genomic_DNA"/>
</dbReference>
<dbReference type="InParanoid" id="Q22BF9"/>
<feature type="transmembrane region" description="Helical" evidence="2">
    <location>
        <begin position="458"/>
        <end position="479"/>
    </location>
</feature>
<dbReference type="NCBIfam" id="TIGR00797">
    <property type="entry name" value="matE"/>
    <property type="match status" value="1"/>
</dbReference>
<dbReference type="KEGG" id="tet:TTHERM_01100530"/>
<keyword evidence="2" id="KW-0812">Transmembrane</keyword>
<feature type="transmembrane region" description="Helical" evidence="2">
    <location>
        <begin position="271"/>
        <end position="292"/>
    </location>
</feature>
<feature type="transmembrane region" description="Helical" evidence="2">
    <location>
        <begin position="238"/>
        <end position="259"/>
    </location>
</feature>
<dbReference type="OrthoDB" id="2126698at2759"/>
<dbReference type="Pfam" id="PF01554">
    <property type="entry name" value="MatE"/>
    <property type="match status" value="2"/>
</dbReference>
<keyword evidence="4" id="KW-1185">Reference proteome</keyword>
<feature type="transmembrane region" description="Helical" evidence="2">
    <location>
        <begin position="298"/>
        <end position="316"/>
    </location>
</feature>
<feature type="transmembrane region" description="Helical" evidence="2">
    <location>
        <begin position="337"/>
        <end position="358"/>
    </location>
</feature>
<feature type="transmembrane region" description="Helical" evidence="2">
    <location>
        <begin position="514"/>
        <end position="533"/>
    </location>
</feature>
<organism evidence="3 4">
    <name type="scientific">Tetrahymena thermophila (strain SB210)</name>
    <dbReference type="NCBI Taxonomy" id="312017"/>
    <lineage>
        <taxon>Eukaryota</taxon>
        <taxon>Sar</taxon>
        <taxon>Alveolata</taxon>
        <taxon>Ciliophora</taxon>
        <taxon>Intramacronucleata</taxon>
        <taxon>Oligohymenophorea</taxon>
        <taxon>Hymenostomatida</taxon>
        <taxon>Tetrahymenina</taxon>
        <taxon>Tetrahymenidae</taxon>
        <taxon>Tetrahymena</taxon>
    </lineage>
</organism>